<dbReference type="InterPro" id="IPR007051">
    <property type="entry name" value="CHORD_dom"/>
</dbReference>
<dbReference type="GeneID" id="80882160"/>
<dbReference type="AlphaFoldDB" id="A0AAD7QXY8"/>
<proteinExistence type="predicted"/>
<dbReference type="EMBL" id="JARPMG010000003">
    <property type="protein sequence ID" value="KAJ8101882.1"/>
    <property type="molecule type" value="Genomic_DNA"/>
</dbReference>
<dbReference type="CDD" id="cd06466">
    <property type="entry name" value="p23_CS_SGT1_like"/>
    <property type="match status" value="1"/>
</dbReference>
<keyword evidence="1" id="KW-0479">Metal-binding</keyword>
<dbReference type="PANTHER" id="PTHR46983">
    <property type="entry name" value="CYSTEINE AND HISTIDINE-RICH DOMAIN-CONTAINING PROTEIN 1"/>
    <property type="match status" value="1"/>
</dbReference>
<dbReference type="Pfam" id="PF04968">
    <property type="entry name" value="CHORD"/>
    <property type="match status" value="2"/>
</dbReference>
<gene>
    <name evidence="7" type="ORF">POJ06DRAFT_248150</name>
</gene>
<keyword evidence="8" id="KW-1185">Reference proteome</keyword>
<dbReference type="InterPro" id="IPR008978">
    <property type="entry name" value="HSP20-like_chaperone"/>
</dbReference>
<dbReference type="Proteomes" id="UP001217417">
    <property type="component" value="Unassembled WGS sequence"/>
</dbReference>
<dbReference type="Gene3D" id="2.60.40.790">
    <property type="match status" value="1"/>
</dbReference>
<dbReference type="PROSITE" id="PS51401">
    <property type="entry name" value="CHORD"/>
    <property type="match status" value="2"/>
</dbReference>
<feature type="domain" description="CHORD" evidence="6">
    <location>
        <begin position="148"/>
        <end position="205"/>
    </location>
</feature>
<protein>
    <submittedName>
        <fullName evidence="7">HSP20-like chaperone</fullName>
    </submittedName>
</protein>
<reference evidence="7" key="1">
    <citation type="submission" date="2023-03" db="EMBL/GenBank/DDBJ databases">
        <title>Near-Complete genome sequence of Lipomyces tetrasporous NRRL Y-64009, an oleaginous yeast capable of growing on lignocellulosic hydrolysates.</title>
        <authorList>
            <consortium name="Lawrence Berkeley National Laboratory"/>
            <person name="Jagtap S.S."/>
            <person name="Liu J.-J."/>
            <person name="Walukiewicz H.E."/>
            <person name="Pangilinan J."/>
            <person name="Lipzen A."/>
            <person name="Ahrendt S."/>
            <person name="Koriabine M."/>
            <person name="Cobaugh K."/>
            <person name="Salamov A."/>
            <person name="Yoshinaga Y."/>
            <person name="Ng V."/>
            <person name="Daum C."/>
            <person name="Grigoriev I.V."/>
            <person name="Slininger P.J."/>
            <person name="Dien B.S."/>
            <person name="Jin Y.-S."/>
            <person name="Rao C.V."/>
        </authorList>
    </citation>
    <scope>NUCLEOTIDE SEQUENCE</scope>
    <source>
        <strain evidence="7">NRRL Y-64009</strain>
    </source>
</reference>
<dbReference type="PANTHER" id="PTHR46983:SF3">
    <property type="entry name" value="CHPADIPLOID STATE MAINTENANCE PROTEIN CHPA"/>
    <property type="match status" value="1"/>
</dbReference>
<evidence type="ECO:0000256" key="1">
    <source>
        <dbReference type="ARBA" id="ARBA00022723"/>
    </source>
</evidence>
<evidence type="ECO:0000313" key="7">
    <source>
        <dbReference type="EMBL" id="KAJ8101882.1"/>
    </source>
</evidence>
<sequence length="342" mass="37625">MSKACTRKGCGKSFDKPDESECWYHPGPPVFHDALKGWSCCEKRVISFDEFLALPGCTKGIHTTEVAAPAPEPVRETKLDRPTTIDENGVETYGNAPAISPGSESVSKPESPRAIIPSKDTLNDVTKKFDIASLEDPDDADIPIGANCKRNGCNVKFDGTNRDSCTFHPGTAIFHDASKGWSCCKRRVLEFDEFLKIPGCKTGRHLYVGPIEDETNKQEEESVECRTDFYQTPTNVIVSIFAKKCDESKSSIEFFEDSLSLDLLHLATKRFKTQFQLYGPIVPEKSKYKVMGTKVEITLTKANGLSWGGLRAGESGAGMIRFGVSGRTGTIGGKEIVYRNQS</sequence>
<evidence type="ECO:0000259" key="5">
    <source>
        <dbReference type="PROSITE" id="PS51203"/>
    </source>
</evidence>
<evidence type="ECO:0000259" key="6">
    <source>
        <dbReference type="PROSITE" id="PS51401"/>
    </source>
</evidence>
<feature type="domain" description="CHORD" evidence="6">
    <location>
        <begin position="5"/>
        <end position="62"/>
    </location>
</feature>
<dbReference type="Gene3D" id="4.10.1130.20">
    <property type="match status" value="2"/>
</dbReference>
<feature type="domain" description="CS" evidence="5">
    <location>
        <begin position="222"/>
        <end position="311"/>
    </location>
</feature>
<organism evidence="7 8">
    <name type="scientific">Lipomyces tetrasporus</name>
    <dbReference type="NCBI Taxonomy" id="54092"/>
    <lineage>
        <taxon>Eukaryota</taxon>
        <taxon>Fungi</taxon>
        <taxon>Dikarya</taxon>
        <taxon>Ascomycota</taxon>
        <taxon>Saccharomycotina</taxon>
        <taxon>Lipomycetes</taxon>
        <taxon>Lipomycetales</taxon>
        <taxon>Lipomycetaceae</taxon>
        <taxon>Lipomyces</taxon>
    </lineage>
</organism>
<name>A0AAD7QXY8_9ASCO</name>
<dbReference type="Pfam" id="PF04969">
    <property type="entry name" value="CS"/>
    <property type="match status" value="1"/>
</dbReference>
<dbReference type="InterPro" id="IPR039790">
    <property type="entry name" value="CHRD1"/>
</dbReference>
<comment type="caution">
    <text evidence="7">The sequence shown here is derived from an EMBL/GenBank/DDBJ whole genome shotgun (WGS) entry which is preliminary data.</text>
</comment>
<dbReference type="RefSeq" id="XP_056045332.1">
    <property type="nucleotide sequence ID" value="XM_056186994.1"/>
</dbReference>
<feature type="region of interest" description="Disordered" evidence="4">
    <location>
        <begin position="85"/>
        <end position="113"/>
    </location>
</feature>
<dbReference type="SUPFAM" id="SSF49764">
    <property type="entry name" value="HSP20-like chaperones"/>
    <property type="match status" value="1"/>
</dbReference>
<evidence type="ECO:0000256" key="3">
    <source>
        <dbReference type="ARBA" id="ARBA00022833"/>
    </source>
</evidence>
<keyword evidence="2" id="KW-0677">Repeat</keyword>
<dbReference type="PROSITE" id="PS51203">
    <property type="entry name" value="CS"/>
    <property type="match status" value="1"/>
</dbReference>
<dbReference type="GO" id="GO:0046872">
    <property type="term" value="F:metal ion binding"/>
    <property type="evidence" value="ECO:0007669"/>
    <property type="project" value="UniProtKB-KW"/>
</dbReference>
<evidence type="ECO:0000256" key="4">
    <source>
        <dbReference type="SAM" id="MobiDB-lite"/>
    </source>
</evidence>
<accession>A0AAD7QXY8</accession>
<dbReference type="InterPro" id="IPR007052">
    <property type="entry name" value="CS_dom"/>
</dbReference>
<keyword evidence="3" id="KW-0862">Zinc</keyword>
<evidence type="ECO:0000313" key="8">
    <source>
        <dbReference type="Proteomes" id="UP001217417"/>
    </source>
</evidence>
<evidence type="ECO:0000256" key="2">
    <source>
        <dbReference type="ARBA" id="ARBA00022737"/>
    </source>
</evidence>